<dbReference type="AlphaFoldDB" id="A0A7H0GGI9"/>
<dbReference type="Pfam" id="PF14341">
    <property type="entry name" value="PilX_N"/>
    <property type="match status" value="1"/>
</dbReference>
<organism evidence="2 3">
    <name type="scientific">Diaphorobacter aerolatus</name>
    <dbReference type="NCBI Taxonomy" id="1288495"/>
    <lineage>
        <taxon>Bacteria</taxon>
        <taxon>Pseudomonadati</taxon>
        <taxon>Pseudomonadota</taxon>
        <taxon>Betaproteobacteria</taxon>
        <taxon>Burkholderiales</taxon>
        <taxon>Comamonadaceae</taxon>
        <taxon>Diaphorobacter</taxon>
    </lineage>
</organism>
<feature type="domain" description="Type 4 fimbrial biogenesis protein PilX N-terminal" evidence="1">
    <location>
        <begin position="16"/>
        <end position="65"/>
    </location>
</feature>
<evidence type="ECO:0000259" key="1">
    <source>
        <dbReference type="Pfam" id="PF14341"/>
    </source>
</evidence>
<dbReference type="KEGG" id="daer:H9K75_13920"/>
<evidence type="ECO:0000313" key="2">
    <source>
        <dbReference type="EMBL" id="QNP47405.1"/>
    </source>
</evidence>
<evidence type="ECO:0000313" key="3">
    <source>
        <dbReference type="Proteomes" id="UP000516028"/>
    </source>
</evidence>
<sequence>MTFPMHKRYSNTSRQRGAALMVSMIMILLLLLLAVVAMRSVTLESRITANMLENQRMYEAADGTLREGERIILTHAFPLEKCKSTSVMDGVVPCYVSEAKADTLKLGSDFTVSAAATGLTVKPLARWYPRQIGTECPKGSSATSALNAATVGCTEYYEVNAQATELTTAQKCGPDGLCLRSSINMFVK</sequence>
<dbReference type="InterPro" id="IPR025746">
    <property type="entry name" value="PilX_N_dom"/>
</dbReference>
<keyword evidence="3" id="KW-1185">Reference proteome</keyword>
<proteinExistence type="predicted"/>
<dbReference type="EMBL" id="CP060783">
    <property type="protein sequence ID" value="QNP47405.1"/>
    <property type="molecule type" value="Genomic_DNA"/>
</dbReference>
<protein>
    <submittedName>
        <fullName evidence="2">Pilus assembly protein PilX</fullName>
    </submittedName>
</protein>
<gene>
    <name evidence="2" type="ORF">H9K75_13920</name>
</gene>
<accession>A0A7H0GGI9</accession>
<dbReference type="RefSeq" id="WP_187723117.1">
    <property type="nucleotide sequence ID" value="NZ_CP060783.1"/>
</dbReference>
<dbReference type="Proteomes" id="UP000516028">
    <property type="component" value="Chromosome"/>
</dbReference>
<reference evidence="2 3" key="1">
    <citation type="submission" date="2020-08" db="EMBL/GenBank/DDBJ databases">
        <title>Genome sequence of Diaphorobacter aerolatus KACC 16536T.</title>
        <authorList>
            <person name="Hyun D.-W."/>
            <person name="Bae J.-W."/>
        </authorList>
    </citation>
    <scope>NUCLEOTIDE SEQUENCE [LARGE SCALE GENOMIC DNA]</scope>
    <source>
        <strain evidence="2 3">KACC 16536</strain>
    </source>
</reference>
<name>A0A7H0GGI9_9BURK</name>